<reference evidence="2" key="1">
    <citation type="submission" date="2006-12" db="EMBL/GenBank/DDBJ databases">
        <title>Complete sequence of chromosome 2 of Paracoccus denitrificans PD1222.</title>
        <authorList>
            <person name="Copeland A."/>
            <person name="Lucas S."/>
            <person name="Lapidus A."/>
            <person name="Barry K."/>
            <person name="Detter J.C."/>
            <person name="Glavina del Rio T."/>
            <person name="Hammon N."/>
            <person name="Israni S."/>
            <person name="Dalin E."/>
            <person name="Tice H."/>
            <person name="Pitluck S."/>
            <person name="Munk A.C."/>
            <person name="Brettin T."/>
            <person name="Bruce D."/>
            <person name="Han C."/>
            <person name="Tapia R."/>
            <person name="Gilna P."/>
            <person name="Schmutz J."/>
            <person name="Larimer F."/>
            <person name="Land M."/>
            <person name="Hauser L."/>
            <person name="Kyrpides N."/>
            <person name="Lykidis A."/>
            <person name="Spiro S."/>
            <person name="Richardson D.J."/>
            <person name="Moir J.W.B."/>
            <person name="Ferguson S.J."/>
            <person name="van Spanning R.J.M."/>
            <person name="Richardson P."/>
        </authorList>
    </citation>
    <scope>NUCLEOTIDE SEQUENCE [LARGE SCALE GENOMIC DNA]</scope>
    <source>
        <strain evidence="2">Pd 1222</strain>
    </source>
</reference>
<name>A1B8R5_PARDP</name>
<accession>A1B8R5</accession>
<evidence type="ECO:0000313" key="2">
    <source>
        <dbReference type="Proteomes" id="UP000000361"/>
    </source>
</evidence>
<sequence length="82" mass="8334">MADVGKPCCSVTHDPKVGSGVRLFQFAALIAMSVALCCREADPGYFSDTLLQGGTVNRAGFAGGSMCGCPGSCKGKFVPPGM</sequence>
<dbReference type="STRING" id="318586.Pden_3843"/>
<organism evidence="1 2">
    <name type="scientific">Paracoccus denitrificans (strain Pd 1222)</name>
    <dbReference type="NCBI Taxonomy" id="318586"/>
    <lineage>
        <taxon>Bacteria</taxon>
        <taxon>Pseudomonadati</taxon>
        <taxon>Pseudomonadota</taxon>
        <taxon>Alphaproteobacteria</taxon>
        <taxon>Rhodobacterales</taxon>
        <taxon>Paracoccaceae</taxon>
        <taxon>Paracoccus</taxon>
    </lineage>
</organism>
<dbReference type="Proteomes" id="UP000000361">
    <property type="component" value="Chromosome 2"/>
</dbReference>
<dbReference type="EnsemblBacteria" id="ABL71909">
    <property type="protein sequence ID" value="ABL71909"/>
    <property type="gene ID" value="Pden_3843"/>
</dbReference>
<dbReference type="KEGG" id="pde:Pden_3843"/>
<keyword evidence="2" id="KW-1185">Reference proteome</keyword>
<dbReference type="EMBL" id="CP000490">
    <property type="protein sequence ID" value="ABL71909.1"/>
    <property type="molecule type" value="Genomic_DNA"/>
</dbReference>
<proteinExistence type="predicted"/>
<protein>
    <submittedName>
        <fullName evidence="1">Uncharacterized protein</fullName>
    </submittedName>
</protein>
<dbReference type="HOGENOM" id="CLU_2555201_0_0_5"/>
<dbReference type="AlphaFoldDB" id="A1B8R5"/>
<gene>
    <name evidence="1" type="ordered locus">Pden_3843</name>
</gene>
<evidence type="ECO:0000313" key="1">
    <source>
        <dbReference type="EMBL" id="ABL71909.1"/>
    </source>
</evidence>